<feature type="domain" description="F-box" evidence="1">
    <location>
        <begin position="3"/>
        <end position="42"/>
    </location>
</feature>
<keyword evidence="3" id="KW-1185">Reference proteome</keyword>
<dbReference type="CDD" id="cd09917">
    <property type="entry name" value="F-box_SF"/>
    <property type="match status" value="1"/>
</dbReference>
<name>A0A166BN29_9AGAM</name>
<dbReference type="Pfam" id="PF00646">
    <property type="entry name" value="F-box"/>
    <property type="match status" value="1"/>
</dbReference>
<protein>
    <recommendedName>
        <fullName evidence="1">F-box domain-containing protein</fullName>
    </recommendedName>
</protein>
<dbReference type="SUPFAM" id="SSF81383">
    <property type="entry name" value="F-box domain"/>
    <property type="match status" value="1"/>
</dbReference>
<dbReference type="InterPro" id="IPR036047">
    <property type="entry name" value="F-box-like_dom_sf"/>
</dbReference>
<evidence type="ECO:0000313" key="2">
    <source>
        <dbReference type="EMBL" id="KZT36564.1"/>
    </source>
</evidence>
<dbReference type="EMBL" id="KV428104">
    <property type="protein sequence ID" value="KZT36564.1"/>
    <property type="molecule type" value="Genomic_DNA"/>
</dbReference>
<sequence>MNLAVELIVLILNELDLKAIHVCMRVSKSFNALIKNSFCLQYHIALLSHGFIDGPGYLSRYPTTSSRQQALLDTEDSWFNLRPRMTTAIKEGNRCDFARFADGVWATYGSHQGIGLCLTLSALPSILAGTGLEDLTIQSRIIKLEANFVDFGVEPRHDLLILVEKSTELPGLVSQPSLSMNHFDHTDRYLSYLFHLRTLSQNRRHPKASLEYVELCIPLPPTDGENDQHFLYEVSGPVIVILMALKRNGTLSRSYLRVFNWETGDVLLNHDGGDRIISSFAYVTTDVLMLAEYVTPLTSDGPAPQLTLWSLRTIDFKLRLVKLQTLRLPPVKDGKNFPEYKDELLTLDEFNIVADSGLTEDASSSSPLCPFRVDVKNRIFLVALKIYMVGLRDPDDHPEPITFSICIPFTTILKAIHSGQLLGDPAMQVLADDQNDFSSRAAGDYQRDVKSEECENIGLDWEDWGGQGACLNETNTNSYDFSVSGMRCSYLHEQGRLIVMDFSPSAIKKGKDARPIDIGDVQLWPKRPRPGDLGFGSELFDIKTRGEEVLFVQTEHHLPHAEGVIIDMEHVLILNKHNVDVWMM</sequence>
<evidence type="ECO:0000313" key="3">
    <source>
        <dbReference type="Proteomes" id="UP000076798"/>
    </source>
</evidence>
<dbReference type="AlphaFoldDB" id="A0A166BN29"/>
<accession>A0A166BN29</accession>
<reference evidence="2 3" key="1">
    <citation type="journal article" date="2016" name="Mol. Biol. Evol.">
        <title>Comparative Genomics of Early-Diverging Mushroom-Forming Fungi Provides Insights into the Origins of Lignocellulose Decay Capabilities.</title>
        <authorList>
            <person name="Nagy L.G."/>
            <person name="Riley R."/>
            <person name="Tritt A."/>
            <person name="Adam C."/>
            <person name="Daum C."/>
            <person name="Floudas D."/>
            <person name="Sun H."/>
            <person name="Yadav J.S."/>
            <person name="Pangilinan J."/>
            <person name="Larsson K.H."/>
            <person name="Matsuura K."/>
            <person name="Barry K."/>
            <person name="Labutti K."/>
            <person name="Kuo R."/>
            <person name="Ohm R.A."/>
            <person name="Bhattacharya S.S."/>
            <person name="Shirouzu T."/>
            <person name="Yoshinaga Y."/>
            <person name="Martin F.M."/>
            <person name="Grigoriev I.V."/>
            <person name="Hibbett D.S."/>
        </authorList>
    </citation>
    <scope>NUCLEOTIDE SEQUENCE [LARGE SCALE GENOMIC DNA]</scope>
    <source>
        <strain evidence="2 3">HHB10207 ss-3</strain>
    </source>
</reference>
<proteinExistence type="predicted"/>
<gene>
    <name evidence="2" type="ORF">SISSUDRAFT_1130292</name>
</gene>
<dbReference type="Proteomes" id="UP000076798">
    <property type="component" value="Unassembled WGS sequence"/>
</dbReference>
<dbReference type="SMART" id="SM00256">
    <property type="entry name" value="FBOX"/>
    <property type="match status" value="1"/>
</dbReference>
<dbReference type="OrthoDB" id="2745718at2759"/>
<organism evidence="2 3">
    <name type="scientific">Sistotremastrum suecicum HHB10207 ss-3</name>
    <dbReference type="NCBI Taxonomy" id="1314776"/>
    <lineage>
        <taxon>Eukaryota</taxon>
        <taxon>Fungi</taxon>
        <taxon>Dikarya</taxon>
        <taxon>Basidiomycota</taxon>
        <taxon>Agaricomycotina</taxon>
        <taxon>Agaricomycetes</taxon>
        <taxon>Sistotremastrales</taxon>
        <taxon>Sistotremastraceae</taxon>
        <taxon>Sistotremastrum</taxon>
    </lineage>
</organism>
<dbReference type="InterPro" id="IPR001810">
    <property type="entry name" value="F-box_dom"/>
</dbReference>
<evidence type="ECO:0000259" key="1">
    <source>
        <dbReference type="SMART" id="SM00256"/>
    </source>
</evidence>